<evidence type="ECO:0000313" key="2">
    <source>
        <dbReference type="Proteomes" id="UP001501251"/>
    </source>
</evidence>
<accession>A0ABP8B0W9</accession>
<gene>
    <name evidence="1" type="ORF">GCM10022252_39870</name>
</gene>
<organism evidence="1 2">
    <name type="scientific">Streptosporangium oxazolinicum</name>
    <dbReference type="NCBI Taxonomy" id="909287"/>
    <lineage>
        <taxon>Bacteria</taxon>
        <taxon>Bacillati</taxon>
        <taxon>Actinomycetota</taxon>
        <taxon>Actinomycetes</taxon>
        <taxon>Streptosporangiales</taxon>
        <taxon>Streptosporangiaceae</taxon>
        <taxon>Streptosporangium</taxon>
    </lineage>
</organism>
<sequence length="68" mass="6654">MRRTFSLLVLTAAASPHRGLPTPGTTAVPAVSGATAVPAVAVPAALAVGAAVARPEPGVTEARAPETR</sequence>
<protein>
    <submittedName>
        <fullName evidence="1">Uncharacterized protein</fullName>
    </submittedName>
</protein>
<comment type="caution">
    <text evidence="1">The sequence shown here is derived from an EMBL/GenBank/DDBJ whole genome shotgun (WGS) entry which is preliminary data.</text>
</comment>
<name>A0ABP8B0W9_9ACTN</name>
<keyword evidence="2" id="KW-1185">Reference proteome</keyword>
<reference evidence="2" key="1">
    <citation type="journal article" date="2019" name="Int. J. Syst. Evol. Microbiol.">
        <title>The Global Catalogue of Microorganisms (GCM) 10K type strain sequencing project: providing services to taxonomists for standard genome sequencing and annotation.</title>
        <authorList>
            <consortium name="The Broad Institute Genomics Platform"/>
            <consortium name="The Broad Institute Genome Sequencing Center for Infectious Disease"/>
            <person name="Wu L."/>
            <person name="Ma J."/>
        </authorList>
    </citation>
    <scope>NUCLEOTIDE SEQUENCE [LARGE SCALE GENOMIC DNA]</scope>
    <source>
        <strain evidence="2">JCM 17388</strain>
    </source>
</reference>
<dbReference type="Proteomes" id="UP001501251">
    <property type="component" value="Unassembled WGS sequence"/>
</dbReference>
<dbReference type="RefSeq" id="WP_344919430.1">
    <property type="nucleotide sequence ID" value="NZ_BAABAQ010000006.1"/>
</dbReference>
<evidence type="ECO:0000313" key="1">
    <source>
        <dbReference type="EMBL" id="GAA4194863.1"/>
    </source>
</evidence>
<dbReference type="EMBL" id="BAABAQ010000006">
    <property type="protein sequence ID" value="GAA4194863.1"/>
    <property type="molecule type" value="Genomic_DNA"/>
</dbReference>
<proteinExistence type="predicted"/>